<dbReference type="PROSITE" id="PS50109">
    <property type="entry name" value="HIS_KIN"/>
    <property type="match status" value="1"/>
</dbReference>
<dbReference type="SMART" id="SM00387">
    <property type="entry name" value="HATPase_c"/>
    <property type="match status" value="1"/>
</dbReference>
<protein>
    <recommendedName>
        <fullName evidence="2">histidine kinase</fullName>
        <ecNumber evidence="2">2.7.13.3</ecNumber>
    </recommendedName>
</protein>
<keyword evidence="3" id="KW-0597">Phosphoprotein</keyword>
<evidence type="ECO:0000256" key="3">
    <source>
        <dbReference type="ARBA" id="ARBA00022553"/>
    </source>
</evidence>
<dbReference type="InterPro" id="IPR005467">
    <property type="entry name" value="His_kinase_dom"/>
</dbReference>
<keyword evidence="8" id="KW-0547">Nucleotide-binding</keyword>
<dbReference type="InterPro" id="IPR036097">
    <property type="entry name" value="HisK_dim/P_sf"/>
</dbReference>
<evidence type="ECO:0000313" key="8">
    <source>
        <dbReference type="EMBL" id="MCR1825002.1"/>
    </source>
</evidence>
<evidence type="ECO:0000256" key="4">
    <source>
        <dbReference type="ARBA" id="ARBA00022777"/>
    </source>
</evidence>
<evidence type="ECO:0000259" key="6">
    <source>
        <dbReference type="PROSITE" id="PS50109"/>
    </source>
</evidence>
<dbReference type="InterPro" id="IPR003594">
    <property type="entry name" value="HATPase_dom"/>
</dbReference>
<name>A0A9X2S588_9FIRM</name>
<dbReference type="EC" id="2.7.13.3" evidence="2"/>
<reference evidence="8" key="1">
    <citation type="submission" date="2022-07" db="EMBL/GenBank/DDBJ databases">
        <title>Enhanced cultured diversity of the mouse gut microbiota enables custom-made synthetic communities.</title>
        <authorList>
            <person name="Afrizal A."/>
        </authorList>
    </citation>
    <scope>NUCLEOTIDE SEQUENCE</scope>
    <source>
        <strain evidence="8">DSM 29186</strain>
    </source>
</reference>
<feature type="domain" description="PAS" evidence="7">
    <location>
        <begin position="7"/>
        <end position="53"/>
    </location>
</feature>
<dbReference type="InterPro" id="IPR003661">
    <property type="entry name" value="HisK_dim/P_dom"/>
</dbReference>
<keyword evidence="5" id="KW-0902">Two-component regulatory system</keyword>
<dbReference type="InterPro" id="IPR000014">
    <property type="entry name" value="PAS"/>
</dbReference>
<dbReference type="PANTHER" id="PTHR43547">
    <property type="entry name" value="TWO-COMPONENT HISTIDINE KINASE"/>
    <property type="match status" value="1"/>
</dbReference>
<dbReference type="AlphaFoldDB" id="A0A9X2S588"/>
<dbReference type="InterPro" id="IPR036890">
    <property type="entry name" value="HATPase_C_sf"/>
</dbReference>
<dbReference type="Pfam" id="PF00512">
    <property type="entry name" value="HisKA"/>
    <property type="match status" value="1"/>
</dbReference>
<sequence length="567" mass="66383">MKKREYTIENLEELLDNLPYEIWMKDKEGKHIYINKLGAENVGLSKEDIIGKTDHEIRPVYIADKCLETDVDLIAGKIDRYSKEEKITNLNDVSYHVNKFILNKDKDIILGGIAEEVSIKESIQDVTDHIMFNDFNLGNLKTNYIKFLKDKLKSLNLALKSTNIDIFLYEEDRKFKFYMSANDDICIFNDNTRFILDEDFKKEILDEKNYFCTSKYKKFIELNNYKDELVSRLYAIEIAGNTCALVNIQYENATVIKYKDDVSIIEIFKKMSILIFQLENEKDFLVSDIENRRVEEAIDFEHIKSSFIANISHEFKTPINIILSTVQLLIAIEKGDFNRITKDRYIEYLNMLKQNSYRLLRLVNNIIDTAKIENNFYKLNLGNYNIIKLIEDITMSTSNYVSENNRNIIFDTDEEEVILACDPDKIERVILNLLSNAIKFSELGSNINVDVSTDFDRNIVYVSVKNTGELISEEYANKIFGQFMQGENLFIRRTEGSGIGLYLAKYFIKMHNGDIWLNLDNKECTEFTFSIPIEKVHDKENFNEDIYIINESKIIEQCNIEFSDIYK</sequence>
<dbReference type="Gene3D" id="3.30.565.10">
    <property type="entry name" value="Histidine kinase-like ATPase, C-terminal domain"/>
    <property type="match status" value="1"/>
</dbReference>
<evidence type="ECO:0000256" key="5">
    <source>
        <dbReference type="ARBA" id="ARBA00023012"/>
    </source>
</evidence>
<dbReference type="Pfam" id="PF02518">
    <property type="entry name" value="HATPase_c"/>
    <property type="match status" value="1"/>
</dbReference>
<dbReference type="SMART" id="SM00091">
    <property type="entry name" value="PAS"/>
    <property type="match status" value="1"/>
</dbReference>
<dbReference type="Gene3D" id="1.10.287.130">
    <property type="match status" value="1"/>
</dbReference>
<dbReference type="SMART" id="SM00388">
    <property type="entry name" value="HisKA"/>
    <property type="match status" value="1"/>
</dbReference>
<organism evidence="8 9">
    <name type="scientific">Terrisporobacter muris</name>
    <dbReference type="NCBI Taxonomy" id="2963284"/>
    <lineage>
        <taxon>Bacteria</taxon>
        <taxon>Bacillati</taxon>
        <taxon>Bacillota</taxon>
        <taxon>Clostridia</taxon>
        <taxon>Peptostreptococcales</taxon>
        <taxon>Peptostreptococcaceae</taxon>
        <taxon>Terrisporobacter</taxon>
    </lineage>
</organism>
<dbReference type="InterPro" id="IPR035965">
    <property type="entry name" value="PAS-like_dom_sf"/>
</dbReference>
<evidence type="ECO:0000256" key="2">
    <source>
        <dbReference type="ARBA" id="ARBA00012438"/>
    </source>
</evidence>
<dbReference type="GO" id="GO:0005524">
    <property type="term" value="F:ATP binding"/>
    <property type="evidence" value="ECO:0007669"/>
    <property type="project" value="UniProtKB-KW"/>
</dbReference>
<dbReference type="RefSeq" id="WP_074429582.1">
    <property type="nucleotide sequence ID" value="NZ_JANKBY010000497.1"/>
</dbReference>
<dbReference type="Proteomes" id="UP001140817">
    <property type="component" value="Unassembled WGS sequence"/>
</dbReference>
<proteinExistence type="predicted"/>
<evidence type="ECO:0000259" key="7">
    <source>
        <dbReference type="PROSITE" id="PS50112"/>
    </source>
</evidence>
<comment type="caution">
    <text evidence="8">The sequence shown here is derived from an EMBL/GenBank/DDBJ whole genome shotgun (WGS) entry which is preliminary data.</text>
</comment>
<dbReference type="PANTHER" id="PTHR43547:SF2">
    <property type="entry name" value="HYBRID SIGNAL TRANSDUCTION HISTIDINE KINASE C"/>
    <property type="match status" value="1"/>
</dbReference>
<evidence type="ECO:0000313" key="9">
    <source>
        <dbReference type="Proteomes" id="UP001140817"/>
    </source>
</evidence>
<keyword evidence="9" id="KW-1185">Reference proteome</keyword>
<keyword evidence="4" id="KW-0418">Kinase</keyword>
<comment type="catalytic activity">
    <reaction evidence="1">
        <text>ATP + protein L-histidine = ADP + protein N-phospho-L-histidine.</text>
        <dbReference type="EC" id="2.7.13.3"/>
    </reaction>
</comment>
<dbReference type="SUPFAM" id="SSF55785">
    <property type="entry name" value="PYP-like sensor domain (PAS domain)"/>
    <property type="match status" value="1"/>
</dbReference>
<gene>
    <name evidence="8" type="ORF">NSA58_19760</name>
</gene>
<dbReference type="PRINTS" id="PR00344">
    <property type="entry name" value="BCTRLSENSOR"/>
</dbReference>
<keyword evidence="8" id="KW-0067">ATP-binding</keyword>
<dbReference type="Gene3D" id="3.30.450.20">
    <property type="entry name" value="PAS domain"/>
    <property type="match status" value="1"/>
</dbReference>
<keyword evidence="4" id="KW-0808">Transferase</keyword>
<dbReference type="CDD" id="cd00082">
    <property type="entry name" value="HisKA"/>
    <property type="match status" value="1"/>
</dbReference>
<evidence type="ECO:0000256" key="1">
    <source>
        <dbReference type="ARBA" id="ARBA00000085"/>
    </source>
</evidence>
<dbReference type="EMBL" id="JANKBY010000497">
    <property type="protein sequence ID" value="MCR1825002.1"/>
    <property type="molecule type" value="Genomic_DNA"/>
</dbReference>
<dbReference type="InterPro" id="IPR004358">
    <property type="entry name" value="Sig_transdc_His_kin-like_C"/>
</dbReference>
<dbReference type="GO" id="GO:0000155">
    <property type="term" value="F:phosphorelay sensor kinase activity"/>
    <property type="evidence" value="ECO:0007669"/>
    <property type="project" value="InterPro"/>
</dbReference>
<dbReference type="SUPFAM" id="SSF47384">
    <property type="entry name" value="Homodimeric domain of signal transducing histidine kinase"/>
    <property type="match status" value="1"/>
</dbReference>
<dbReference type="SUPFAM" id="SSF55874">
    <property type="entry name" value="ATPase domain of HSP90 chaperone/DNA topoisomerase II/histidine kinase"/>
    <property type="match status" value="1"/>
</dbReference>
<dbReference type="PROSITE" id="PS50112">
    <property type="entry name" value="PAS"/>
    <property type="match status" value="1"/>
</dbReference>
<accession>A0A9X2S588</accession>
<feature type="domain" description="Histidine kinase" evidence="6">
    <location>
        <begin position="310"/>
        <end position="535"/>
    </location>
</feature>